<name>A0A243S759_9ACTN</name>
<gene>
    <name evidence="1" type="ORF">CA983_10135</name>
</gene>
<dbReference type="AlphaFoldDB" id="A0A243S759"/>
<evidence type="ECO:0000313" key="2">
    <source>
        <dbReference type="Proteomes" id="UP000195105"/>
    </source>
</evidence>
<accession>A0A243S759</accession>
<comment type="caution">
    <text evidence="1">The sequence shown here is derived from an EMBL/GenBank/DDBJ whole genome shotgun (WGS) entry which is preliminary data.</text>
</comment>
<dbReference type="RefSeq" id="WP_086600542.1">
    <property type="nucleotide sequence ID" value="NZ_NGFN01000043.1"/>
</dbReference>
<sequence length="220" mass="24004">MTINHRAEALRLLTVAHEDKNTTFEGHNPEADRTIAEAQVHATLARDEDQATRTADLSEALYSLRRRFNDARALVARHIAEGLASREKDRWKAAIDLTKALDEAHCNLDDLVDDRLTADGWDPRSAYKTPAGLAPAGWAGATPERDPWTKAPDITAQVPEPVRRVLAEYLAAALLSKGDAQGVGQTITFALKHVGADLTGDIEKRITELTLGADPSDPPF</sequence>
<proteinExistence type="predicted"/>
<reference evidence="1 2" key="1">
    <citation type="submission" date="2017-05" db="EMBL/GenBank/DDBJ databases">
        <title>Biotechnological potential of actinobacteria isolated from South African environments.</title>
        <authorList>
            <person name="Le Roes-Hill M."/>
            <person name="Prins A."/>
            <person name="Durrell K.A."/>
        </authorList>
    </citation>
    <scope>NUCLEOTIDE SEQUENCE [LARGE SCALE GENOMIC DNA]</scope>
    <source>
        <strain evidence="1 2">HMC13</strain>
    </source>
</reference>
<dbReference type="Proteomes" id="UP000195105">
    <property type="component" value="Unassembled WGS sequence"/>
</dbReference>
<evidence type="ECO:0000313" key="1">
    <source>
        <dbReference type="EMBL" id="OUD03359.1"/>
    </source>
</evidence>
<keyword evidence="2" id="KW-1185">Reference proteome</keyword>
<organism evidence="1 2">
    <name type="scientific">Streptomyces swartbergensis</name>
    <dbReference type="NCBI Taxonomy" id="487165"/>
    <lineage>
        <taxon>Bacteria</taxon>
        <taxon>Bacillati</taxon>
        <taxon>Actinomycetota</taxon>
        <taxon>Actinomycetes</taxon>
        <taxon>Kitasatosporales</taxon>
        <taxon>Streptomycetaceae</taxon>
        <taxon>Streptomyces</taxon>
    </lineage>
</organism>
<protein>
    <submittedName>
        <fullName evidence="1">Uncharacterized protein</fullName>
    </submittedName>
</protein>
<dbReference type="EMBL" id="NGFN01000043">
    <property type="protein sequence ID" value="OUD03359.1"/>
    <property type="molecule type" value="Genomic_DNA"/>
</dbReference>